<dbReference type="InterPro" id="IPR018977">
    <property type="entry name" value="NurA_domain"/>
</dbReference>
<accession>E3GYF9</accession>
<organism evidence="2 3">
    <name type="scientific">Methanothermus fervidus (strain ATCC 43054 / DSM 2088 / JCM 10308 / V24 S)</name>
    <dbReference type="NCBI Taxonomy" id="523846"/>
    <lineage>
        <taxon>Archaea</taxon>
        <taxon>Methanobacteriati</taxon>
        <taxon>Methanobacteriota</taxon>
        <taxon>Methanomada group</taxon>
        <taxon>Methanobacteria</taxon>
        <taxon>Methanobacteriales</taxon>
        <taxon>Methanothermaceae</taxon>
        <taxon>Methanothermus</taxon>
    </lineage>
</organism>
<protein>
    <submittedName>
        <fullName evidence="2">NurA domain protein</fullName>
    </submittedName>
</protein>
<evidence type="ECO:0000313" key="3">
    <source>
        <dbReference type="Proteomes" id="UP000002315"/>
    </source>
</evidence>
<dbReference type="KEGG" id="mfv:Mfer_0541"/>
<dbReference type="SMART" id="SM00933">
    <property type="entry name" value="NurA"/>
    <property type="match status" value="1"/>
</dbReference>
<sequence length="368" mass="42766">MLQILGDLMRCKALTKLVDYLKYKSNVDDGVRPLSRDKSKSFEISTDKFHEFKAPKNCRIAFVDGGNQEIIGTPKISIQFNRICFSIFKGKEHEKRNSKIPRKIEFLSVTCAELKNGEIHYETKLFPLKEEYKRFLPHDEHLSFTSKKRATTFHDLSRVESISRRFAELSFSKYVLEKELSKDDILVKDGSLQVTFSKEDKYLESCLDVASKNNLYFLGISKTCRRITNSGVPLIRALQHCSKKVGKKRWCYYPLEEYNLNNHKITVGAVKFSPESRIFRFDIYSPKSKILEILSAIVPNTQDSFIHGYPYGLVKVDSEARVRKNEVEIFKARLLQLIHKYGELKENILADMRAVDMHDILDENSLLW</sequence>
<dbReference type="AlphaFoldDB" id="E3GYF9"/>
<evidence type="ECO:0000259" key="1">
    <source>
        <dbReference type="SMART" id="SM00933"/>
    </source>
</evidence>
<feature type="domain" description="NurA" evidence="1">
    <location>
        <begin position="58"/>
        <end position="322"/>
    </location>
</feature>
<dbReference type="Pfam" id="PF09376">
    <property type="entry name" value="NurA"/>
    <property type="match status" value="1"/>
</dbReference>
<name>E3GYF9_METFV</name>
<dbReference type="EMBL" id="CP002278">
    <property type="protein sequence ID" value="ADP77341.1"/>
    <property type="molecule type" value="Genomic_DNA"/>
</dbReference>
<gene>
    <name evidence="2" type="ordered locus">Mfer_0541</name>
</gene>
<keyword evidence="3" id="KW-1185">Reference proteome</keyword>
<proteinExistence type="predicted"/>
<dbReference type="STRING" id="523846.Mfer_0541"/>
<evidence type="ECO:0000313" key="2">
    <source>
        <dbReference type="EMBL" id="ADP77341.1"/>
    </source>
</evidence>
<dbReference type="HOGENOM" id="CLU_793700_0_0_2"/>
<dbReference type="Proteomes" id="UP000002315">
    <property type="component" value="Chromosome"/>
</dbReference>
<reference evidence="2 3" key="1">
    <citation type="journal article" date="2010" name="Stand. Genomic Sci.">
        <title>Complete genome sequence of Methanothermus fervidus type strain (V24S).</title>
        <authorList>
            <person name="Anderson I."/>
            <person name="Djao O.D."/>
            <person name="Misra M."/>
            <person name="Chertkov O."/>
            <person name="Nolan M."/>
            <person name="Lucas S."/>
            <person name="Lapidus A."/>
            <person name="Del Rio T.G."/>
            <person name="Tice H."/>
            <person name="Cheng J.F."/>
            <person name="Tapia R."/>
            <person name="Han C."/>
            <person name="Goodwin L."/>
            <person name="Pitluck S."/>
            <person name="Liolios K."/>
            <person name="Ivanova N."/>
            <person name="Mavromatis K."/>
            <person name="Mikhailova N."/>
            <person name="Pati A."/>
            <person name="Brambilla E."/>
            <person name="Chen A."/>
            <person name="Palaniappan K."/>
            <person name="Land M."/>
            <person name="Hauser L."/>
            <person name="Chang Y.J."/>
            <person name="Jeffries C.D."/>
            <person name="Sikorski J."/>
            <person name="Spring S."/>
            <person name="Rohde M."/>
            <person name="Eichinger K."/>
            <person name="Huber H."/>
            <person name="Wirth R."/>
            <person name="Goker M."/>
            <person name="Detter J.C."/>
            <person name="Woyke T."/>
            <person name="Bristow J."/>
            <person name="Eisen J.A."/>
            <person name="Markowitz V."/>
            <person name="Hugenholtz P."/>
            <person name="Klenk H.P."/>
            <person name="Kyrpides N.C."/>
        </authorList>
    </citation>
    <scope>NUCLEOTIDE SEQUENCE [LARGE SCALE GENOMIC DNA]</scope>
    <source>
        <strain evidence="3">ATCC 43054 / DSM 2088 / JCM 10308 / V24 S</strain>
    </source>
</reference>